<keyword evidence="3 6" id="KW-0812">Transmembrane</keyword>
<dbReference type="AlphaFoldDB" id="A0A3G1L362"/>
<dbReference type="Proteomes" id="UP000323521">
    <property type="component" value="Chromosome"/>
</dbReference>
<comment type="subcellular location">
    <subcellularLocation>
        <location evidence="1">Membrane</location>
        <topology evidence="1">Multi-pass membrane protein</topology>
    </subcellularLocation>
</comment>
<dbReference type="PANTHER" id="PTHR30238:SF4">
    <property type="entry name" value="SLL1022 PROTEIN"/>
    <property type="match status" value="1"/>
</dbReference>
<dbReference type="Pfam" id="PF03741">
    <property type="entry name" value="TerC"/>
    <property type="match status" value="1"/>
</dbReference>
<keyword evidence="8" id="KW-1185">Reference proteome</keyword>
<dbReference type="EMBL" id="CP017634">
    <property type="protein sequence ID" value="ATW28915.1"/>
    <property type="molecule type" value="Genomic_DNA"/>
</dbReference>
<evidence type="ECO:0000256" key="5">
    <source>
        <dbReference type="ARBA" id="ARBA00023136"/>
    </source>
</evidence>
<dbReference type="InterPro" id="IPR036259">
    <property type="entry name" value="MFS_trans_sf"/>
</dbReference>
<reference evidence="7 8" key="1">
    <citation type="submission" date="2016-10" db="EMBL/GenBank/DDBJ databases">
        <title>Complete Genome Sequence of Peptococcaceae strain DCMF.</title>
        <authorList>
            <person name="Edwards R.J."/>
            <person name="Holland S.I."/>
            <person name="Deshpande N.P."/>
            <person name="Wong Y.K."/>
            <person name="Ertan H."/>
            <person name="Manefield M."/>
            <person name="Russell T.L."/>
            <person name="Lee M.J."/>
        </authorList>
    </citation>
    <scope>NUCLEOTIDE SEQUENCE [LARGE SCALE GENOMIC DNA]</scope>
    <source>
        <strain evidence="7 8">DCMF</strain>
    </source>
</reference>
<dbReference type="InterPro" id="IPR022301">
    <property type="entry name" value="Integral_membrane_YjbE"/>
</dbReference>
<sequence>MDSLGDLLFETLTIIVINLALSGDNAAVIGLAIKDLPKEQRKIASVLGAGVAIVLRVIFTVIATVLIRIPYLNALGGLILVWITWSLVKQEDRADEEISGKRSVMGAVWTILIADMSMSFDNVMGVAGAAEGNVPLVIFGLIVSIPIIIYGSNWLADWMNRKPFLIYIGAAVLAHTSFAMVFHDKGLNLTGHFGGLWEIIIPYGMAGTVLVWGWFQAKKIVVARTIQESGNISRK</sequence>
<feature type="transmembrane region" description="Helical" evidence="6">
    <location>
        <begin position="195"/>
        <end position="215"/>
    </location>
</feature>
<dbReference type="NCBIfam" id="TIGR03717">
    <property type="entry name" value="R_switched_YjbE"/>
    <property type="match status" value="1"/>
</dbReference>
<evidence type="ECO:0000256" key="2">
    <source>
        <dbReference type="ARBA" id="ARBA00007511"/>
    </source>
</evidence>
<feature type="transmembrane region" description="Helical" evidence="6">
    <location>
        <begin position="45"/>
        <end position="65"/>
    </location>
</feature>
<proteinExistence type="inferred from homology"/>
<dbReference type="PANTHER" id="PTHR30238">
    <property type="entry name" value="MEMBRANE BOUND PREDICTED REDOX MODULATOR"/>
    <property type="match status" value="1"/>
</dbReference>
<evidence type="ECO:0000256" key="6">
    <source>
        <dbReference type="SAM" id="Phobius"/>
    </source>
</evidence>
<dbReference type="KEGG" id="fwa:DCMF_26030"/>
<keyword evidence="5 6" id="KW-0472">Membrane</keyword>
<protein>
    <recommendedName>
        <fullName evidence="9">TerC family protein</fullName>
    </recommendedName>
</protein>
<feature type="transmembrane region" description="Helical" evidence="6">
    <location>
        <begin position="164"/>
        <end position="183"/>
    </location>
</feature>
<accession>A0A3G1L362</accession>
<gene>
    <name evidence="7" type="ORF">DCMF_26030</name>
</gene>
<evidence type="ECO:0000313" key="8">
    <source>
        <dbReference type="Proteomes" id="UP000323521"/>
    </source>
</evidence>
<dbReference type="InterPro" id="IPR005496">
    <property type="entry name" value="Integral_membrane_TerC"/>
</dbReference>
<organism evidence="7 8">
    <name type="scientific">Formimonas warabiya</name>
    <dbReference type="NCBI Taxonomy" id="1761012"/>
    <lineage>
        <taxon>Bacteria</taxon>
        <taxon>Bacillati</taxon>
        <taxon>Bacillota</taxon>
        <taxon>Clostridia</taxon>
        <taxon>Eubacteriales</taxon>
        <taxon>Peptococcaceae</taxon>
        <taxon>Candidatus Formimonas</taxon>
    </lineage>
</organism>
<dbReference type="SUPFAM" id="SSF103473">
    <property type="entry name" value="MFS general substrate transporter"/>
    <property type="match status" value="1"/>
</dbReference>
<evidence type="ECO:0000313" key="7">
    <source>
        <dbReference type="EMBL" id="ATW28915.1"/>
    </source>
</evidence>
<feature type="transmembrane region" description="Helical" evidence="6">
    <location>
        <begin position="132"/>
        <end position="152"/>
    </location>
</feature>
<feature type="transmembrane region" description="Helical" evidence="6">
    <location>
        <begin position="71"/>
        <end position="88"/>
    </location>
</feature>
<evidence type="ECO:0000256" key="4">
    <source>
        <dbReference type="ARBA" id="ARBA00022989"/>
    </source>
</evidence>
<name>A0A3G1L362_FORW1</name>
<feature type="transmembrane region" description="Helical" evidence="6">
    <location>
        <begin position="100"/>
        <end position="120"/>
    </location>
</feature>
<evidence type="ECO:0000256" key="3">
    <source>
        <dbReference type="ARBA" id="ARBA00022692"/>
    </source>
</evidence>
<feature type="transmembrane region" description="Helical" evidence="6">
    <location>
        <begin position="12"/>
        <end position="33"/>
    </location>
</feature>
<keyword evidence="4 6" id="KW-1133">Transmembrane helix</keyword>
<comment type="similarity">
    <text evidence="2">Belongs to the TerC family.</text>
</comment>
<evidence type="ECO:0008006" key="9">
    <source>
        <dbReference type="Google" id="ProtNLM"/>
    </source>
</evidence>
<dbReference type="OrthoDB" id="5295733at2"/>
<dbReference type="GO" id="GO:0016020">
    <property type="term" value="C:membrane"/>
    <property type="evidence" value="ECO:0007669"/>
    <property type="project" value="UniProtKB-SubCell"/>
</dbReference>
<evidence type="ECO:0000256" key="1">
    <source>
        <dbReference type="ARBA" id="ARBA00004141"/>
    </source>
</evidence>